<evidence type="ECO:0000313" key="1">
    <source>
        <dbReference type="EMBL" id="CBH17983.1"/>
    </source>
</evidence>
<dbReference type="RefSeq" id="XP_011780247.1">
    <property type="nucleotide sequence ID" value="XM_011781945.1"/>
</dbReference>
<dbReference type="KEGG" id="tbg:TbgDal_XI11020"/>
<gene>
    <name evidence="1" type="ORF">TbgDal_XI11020</name>
</gene>
<name>D0A8I2_TRYB9</name>
<dbReference type="GeneID" id="23866247"/>
<dbReference type="EMBL" id="FN554974">
    <property type="protein sequence ID" value="CBH17983.1"/>
    <property type="molecule type" value="Genomic_DNA"/>
</dbReference>
<reference evidence="2" key="1">
    <citation type="journal article" date="2010" name="PLoS Negl. Trop. Dis.">
        <title>The genome sequence of Trypanosoma brucei gambiense, causative agent of chronic human african trypanosomiasis.</title>
        <authorList>
            <person name="Jackson A.P."/>
            <person name="Sanders M."/>
            <person name="Berry A."/>
            <person name="McQuillan J."/>
            <person name="Aslett M.A."/>
            <person name="Quail M.A."/>
            <person name="Chukualim B."/>
            <person name="Capewell P."/>
            <person name="MacLeod A."/>
            <person name="Melville S.E."/>
            <person name="Gibson W."/>
            <person name="Barry J.D."/>
            <person name="Berriman M."/>
            <person name="Hertz-Fowler C."/>
        </authorList>
    </citation>
    <scope>NUCLEOTIDE SEQUENCE [LARGE SCALE GENOMIC DNA]</scope>
    <source>
        <strain evidence="2">MHOM/CI/86/DAL972</strain>
    </source>
</reference>
<proteinExistence type="predicted"/>
<accession>D0A8I2</accession>
<evidence type="ECO:0000313" key="2">
    <source>
        <dbReference type="Proteomes" id="UP000002316"/>
    </source>
</evidence>
<sequence length="182" mass="20434">MEFSKFWFRRAITSLLDWLFSCFVDFCFPSSLCFRLFSSRFCTFTLLRLLASLLVGSLLPPPCNGVLHKAGTSPQYFFAAFASGGARRAPPLGRSAALAHAQHLLSSELKTLPPLASLLFPSIFLWPFLQALPASCIYDLVFPFARQHFLASFCRFATSHIQRCGNSPFTPFRIAFSLLHLQ</sequence>
<dbReference type="AlphaFoldDB" id="D0A8I2"/>
<protein>
    <submittedName>
        <fullName evidence="1">Uncharacterized protein</fullName>
    </submittedName>
</protein>
<dbReference type="Proteomes" id="UP000002316">
    <property type="component" value="Chromosome 11"/>
</dbReference>
<organism evidence="1 2">
    <name type="scientific">Trypanosoma brucei gambiense (strain MHOM/CI/86/DAL972)</name>
    <dbReference type="NCBI Taxonomy" id="679716"/>
    <lineage>
        <taxon>Eukaryota</taxon>
        <taxon>Discoba</taxon>
        <taxon>Euglenozoa</taxon>
        <taxon>Kinetoplastea</taxon>
        <taxon>Metakinetoplastina</taxon>
        <taxon>Trypanosomatida</taxon>
        <taxon>Trypanosomatidae</taxon>
        <taxon>Trypanosoma</taxon>
    </lineage>
</organism>